<feature type="domain" description="HTH luxR-type" evidence="4">
    <location>
        <begin position="296"/>
        <end position="361"/>
    </location>
</feature>
<keyword evidence="6" id="KW-1185">Reference proteome</keyword>
<evidence type="ECO:0000256" key="3">
    <source>
        <dbReference type="ARBA" id="ARBA00023163"/>
    </source>
</evidence>
<dbReference type="Gene3D" id="1.10.10.10">
    <property type="entry name" value="Winged helix-like DNA-binding domain superfamily/Winged helix DNA-binding domain"/>
    <property type="match status" value="1"/>
</dbReference>
<dbReference type="Pfam" id="PF00196">
    <property type="entry name" value="GerE"/>
    <property type="match status" value="1"/>
</dbReference>
<dbReference type="SMART" id="SM00421">
    <property type="entry name" value="HTH_LUXR"/>
    <property type="match status" value="1"/>
</dbReference>
<reference evidence="5 6" key="1">
    <citation type="submission" date="2019-04" db="EMBL/GenBank/DDBJ databases">
        <title>Azoarcus rhizosphaerae sp. nov. isolated from rhizosphere of Ficus religiosa.</title>
        <authorList>
            <person name="Lin S.-Y."/>
            <person name="Hameed A."/>
            <person name="Hsu Y.-H."/>
            <person name="Young C.-C."/>
        </authorList>
    </citation>
    <scope>NUCLEOTIDE SEQUENCE [LARGE SCALE GENOMIC DNA]</scope>
    <source>
        <strain evidence="5 6">CC-YHH848</strain>
    </source>
</reference>
<organism evidence="5 6">
    <name type="scientific">Pseudothauera rhizosphaerae</name>
    <dbReference type="NCBI Taxonomy" id="2565932"/>
    <lineage>
        <taxon>Bacteria</taxon>
        <taxon>Pseudomonadati</taxon>
        <taxon>Pseudomonadota</taxon>
        <taxon>Betaproteobacteria</taxon>
        <taxon>Rhodocyclales</taxon>
        <taxon>Zoogloeaceae</taxon>
        <taxon>Pseudothauera</taxon>
    </lineage>
</organism>
<dbReference type="PROSITE" id="PS50043">
    <property type="entry name" value="HTH_LUXR_2"/>
    <property type="match status" value="1"/>
</dbReference>
<dbReference type="AlphaFoldDB" id="A0A4S4AUR7"/>
<dbReference type="OrthoDB" id="135231at2"/>
<accession>A0A4S4AUR7</accession>
<dbReference type="PRINTS" id="PR00038">
    <property type="entry name" value="HTHLUXR"/>
</dbReference>
<dbReference type="Gene3D" id="3.30.450.40">
    <property type="match status" value="1"/>
</dbReference>
<keyword evidence="1" id="KW-0805">Transcription regulation</keyword>
<dbReference type="InterPro" id="IPR036388">
    <property type="entry name" value="WH-like_DNA-bd_sf"/>
</dbReference>
<protein>
    <submittedName>
        <fullName evidence="5">GAF domain-containing protein</fullName>
    </submittedName>
</protein>
<dbReference type="CDD" id="cd06170">
    <property type="entry name" value="LuxR_C_like"/>
    <property type="match status" value="1"/>
</dbReference>
<evidence type="ECO:0000259" key="4">
    <source>
        <dbReference type="PROSITE" id="PS50043"/>
    </source>
</evidence>
<dbReference type="Proteomes" id="UP000307956">
    <property type="component" value="Unassembled WGS sequence"/>
</dbReference>
<dbReference type="RefSeq" id="WP_136383722.1">
    <property type="nucleotide sequence ID" value="NZ_SSOD01000003.1"/>
</dbReference>
<dbReference type="Pfam" id="PF01590">
    <property type="entry name" value="GAF"/>
    <property type="match status" value="1"/>
</dbReference>
<evidence type="ECO:0000256" key="1">
    <source>
        <dbReference type="ARBA" id="ARBA00023015"/>
    </source>
</evidence>
<keyword evidence="3" id="KW-0804">Transcription</keyword>
<dbReference type="InterPro" id="IPR016032">
    <property type="entry name" value="Sig_transdc_resp-reg_C-effctor"/>
</dbReference>
<gene>
    <name evidence="5" type="ORF">E6O51_04160</name>
</gene>
<dbReference type="PANTHER" id="PTHR44688">
    <property type="entry name" value="DNA-BINDING TRANSCRIPTIONAL ACTIVATOR DEVR_DOSR"/>
    <property type="match status" value="1"/>
</dbReference>
<dbReference type="InterPro" id="IPR029016">
    <property type="entry name" value="GAF-like_dom_sf"/>
</dbReference>
<dbReference type="SUPFAM" id="SSF55781">
    <property type="entry name" value="GAF domain-like"/>
    <property type="match status" value="1"/>
</dbReference>
<dbReference type="EMBL" id="SSOD01000003">
    <property type="protein sequence ID" value="THF63270.1"/>
    <property type="molecule type" value="Genomic_DNA"/>
</dbReference>
<dbReference type="GO" id="GO:0006355">
    <property type="term" value="P:regulation of DNA-templated transcription"/>
    <property type="evidence" value="ECO:0007669"/>
    <property type="project" value="InterPro"/>
</dbReference>
<dbReference type="InterPro" id="IPR003018">
    <property type="entry name" value="GAF"/>
</dbReference>
<comment type="caution">
    <text evidence="5">The sequence shown here is derived from an EMBL/GenBank/DDBJ whole genome shotgun (WGS) entry which is preliminary data.</text>
</comment>
<evidence type="ECO:0000313" key="5">
    <source>
        <dbReference type="EMBL" id="THF63270.1"/>
    </source>
</evidence>
<dbReference type="InterPro" id="IPR000792">
    <property type="entry name" value="Tscrpt_reg_LuxR_C"/>
</dbReference>
<evidence type="ECO:0000256" key="2">
    <source>
        <dbReference type="ARBA" id="ARBA00023125"/>
    </source>
</evidence>
<sequence>MPASTHGAQGRALGFLHRMAEQAAAVARFAREGVDGLPELVDSELTTLSICDLVRGRRTVYSSDPGAIGREERAIFDRMFFDHPLVQYHAAHPRGATRKISDSLPSARFHRTELYNEYYRRIGIDHVMAMPLFVDQHLLVSFVVQRSGRDYDERERALLDLVRPQLALMFRHALALERLSAAAARLEEVCGEAGWYEIGLDPLRRVRRASERAVLRLAGFCGGARVVPGRRLPAQIDRWLATLLADSPDPLLGPRTGTLRLVEGDTELDIHLLPDAAEADGHLLLVGRPVGRGVAARFADLPLTAREREVLQWAAAGKSNPEIALILGASPRTVEKHFEHILAKLGVESRTAAVVRGLTVGWASGGPTG</sequence>
<keyword evidence="2" id="KW-0238">DNA-binding</keyword>
<dbReference type="PANTHER" id="PTHR44688:SF16">
    <property type="entry name" value="DNA-BINDING TRANSCRIPTIONAL ACTIVATOR DEVR_DOSR"/>
    <property type="match status" value="1"/>
</dbReference>
<dbReference type="SUPFAM" id="SSF46894">
    <property type="entry name" value="C-terminal effector domain of the bipartite response regulators"/>
    <property type="match status" value="1"/>
</dbReference>
<evidence type="ECO:0000313" key="6">
    <source>
        <dbReference type="Proteomes" id="UP000307956"/>
    </source>
</evidence>
<name>A0A4S4AUR7_9RHOO</name>
<proteinExistence type="predicted"/>
<dbReference type="GO" id="GO:0003677">
    <property type="term" value="F:DNA binding"/>
    <property type="evidence" value="ECO:0007669"/>
    <property type="project" value="UniProtKB-KW"/>
</dbReference>